<evidence type="ECO:0000313" key="1">
    <source>
        <dbReference type="EMBL" id="PWH85030.1"/>
    </source>
</evidence>
<dbReference type="EMBL" id="QFRJ01000009">
    <property type="protein sequence ID" value="PWH85030.1"/>
    <property type="molecule type" value="Genomic_DNA"/>
</dbReference>
<keyword evidence="2" id="KW-1185">Reference proteome</keyword>
<dbReference type="Proteomes" id="UP000245370">
    <property type="component" value="Unassembled WGS sequence"/>
</dbReference>
<organism evidence="1 2">
    <name type="scientific">Brumimicrobium oceani</name>
    <dbReference type="NCBI Taxonomy" id="2100725"/>
    <lineage>
        <taxon>Bacteria</taxon>
        <taxon>Pseudomonadati</taxon>
        <taxon>Bacteroidota</taxon>
        <taxon>Flavobacteriia</taxon>
        <taxon>Flavobacteriales</taxon>
        <taxon>Crocinitomicaceae</taxon>
        <taxon>Brumimicrobium</taxon>
    </lineage>
</organism>
<name>A0A2U2XB97_9FLAO</name>
<reference evidence="1 2" key="2">
    <citation type="submission" date="2018-05" db="EMBL/GenBank/DDBJ databases">
        <authorList>
            <person name="Lanie J.A."/>
            <person name="Ng W.-L."/>
            <person name="Kazmierczak K.M."/>
            <person name="Andrzejewski T.M."/>
            <person name="Davidsen T.M."/>
            <person name="Wayne K.J."/>
            <person name="Tettelin H."/>
            <person name="Glass J.I."/>
            <person name="Rusch D."/>
            <person name="Podicherti R."/>
            <person name="Tsui H.-C.T."/>
            <person name="Winkler M.E."/>
        </authorList>
    </citation>
    <scope>NUCLEOTIDE SEQUENCE [LARGE SCALE GENOMIC DNA]</scope>
    <source>
        <strain evidence="1 2">C305</strain>
    </source>
</reference>
<comment type="caution">
    <text evidence="1">The sequence shown here is derived from an EMBL/GenBank/DDBJ whole genome shotgun (WGS) entry which is preliminary data.</text>
</comment>
<dbReference type="RefSeq" id="WP_109359993.1">
    <property type="nucleotide sequence ID" value="NZ_QFRJ01000009.1"/>
</dbReference>
<dbReference type="PROSITE" id="PS51257">
    <property type="entry name" value="PROKAR_LIPOPROTEIN"/>
    <property type="match status" value="1"/>
</dbReference>
<evidence type="ECO:0000313" key="2">
    <source>
        <dbReference type="Proteomes" id="UP000245370"/>
    </source>
</evidence>
<gene>
    <name evidence="1" type="ORF">DIT68_11710</name>
</gene>
<protein>
    <submittedName>
        <fullName evidence="1">Uncharacterized protein</fullName>
    </submittedName>
</protein>
<dbReference type="OrthoDB" id="1489647at2"/>
<proteinExistence type="predicted"/>
<reference evidence="1 2" key="1">
    <citation type="submission" date="2018-05" db="EMBL/GenBank/DDBJ databases">
        <title>Brumimicrobium oceani sp. nov., isolated from coastal sediment.</title>
        <authorList>
            <person name="Kou Y."/>
        </authorList>
    </citation>
    <scope>NUCLEOTIDE SEQUENCE [LARGE SCALE GENOMIC DNA]</scope>
    <source>
        <strain evidence="1 2">C305</strain>
    </source>
</reference>
<sequence>MKKSYLIYALIVLGMLSCKKEDFKEKVNSNSTEISNFEETQYKNFKHEIIVYDETNKNYVMYALHSDNMSVITDFLNNNELEISTNNNKQIDIALNSPRESNDEVSLEGEQLESNLIIELVNHSFEANMKFFSLNIKSKGLKNGLFSKAPITYVANTNTQTHIGAIHKGYGYNNMLKYKYKENNWYSTLWKDYEVNGIGNWFIYPGNYGYAHYWDYESRNPKKVAMLVYQDFRQNNYNYYVFYSLDSEYAYSKVCPLGSYDSNNFGECYYGTVPQGSTAFTYNYGAGGTWFMYTFVNGSCPWQPEIESGSDLANCKVVKIPNDAVGKEYIWNRNLLIKSYKFSEL</sequence>
<dbReference type="AlphaFoldDB" id="A0A2U2XB97"/>
<accession>A0A2U2XB97</accession>